<accession>S3KG25</accession>
<comment type="caution">
    <text evidence="1">The sequence shown here is derived from an EMBL/GenBank/DDBJ whole genome shotgun (WGS) entry which is preliminary data.</text>
</comment>
<proteinExistence type="predicted"/>
<dbReference type="AlphaFoldDB" id="S3KG25"/>
<organism evidence="1 2">
    <name type="scientific">Treponema maltophilum ATCC 51939</name>
    <dbReference type="NCBI Taxonomy" id="1125699"/>
    <lineage>
        <taxon>Bacteria</taxon>
        <taxon>Pseudomonadati</taxon>
        <taxon>Spirochaetota</taxon>
        <taxon>Spirochaetia</taxon>
        <taxon>Spirochaetales</taxon>
        <taxon>Treponemataceae</taxon>
        <taxon>Treponema</taxon>
    </lineage>
</organism>
<evidence type="ECO:0000313" key="1">
    <source>
        <dbReference type="EMBL" id="EPF31177.1"/>
    </source>
</evidence>
<reference evidence="1 2" key="1">
    <citation type="submission" date="2013-04" db="EMBL/GenBank/DDBJ databases">
        <title>The Genome Sequence of Treponema maltophilum ATCC 51939.</title>
        <authorList>
            <consortium name="The Broad Institute Genomics Platform"/>
            <person name="Earl A."/>
            <person name="Ward D."/>
            <person name="Feldgarden M."/>
            <person name="Gevers D."/>
            <person name="Leonetti C."/>
            <person name="Blanton J.M."/>
            <person name="Dewhirst F.E."/>
            <person name="Izard J."/>
            <person name="Walker B."/>
            <person name="Young S."/>
            <person name="Zeng Q."/>
            <person name="Gargeya S."/>
            <person name="Fitzgerald M."/>
            <person name="Haas B."/>
            <person name="Abouelleil A."/>
            <person name="Allen A.W."/>
            <person name="Alvarado L."/>
            <person name="Arachchi H.M."/>
            <person name="Berlin A.M."/>
            <person name="Chapman S.B."/>
            <person name="Gainer-Dewar J."/>
            <person name="Goldberg J."/>
            <person name="Griggs A."/>
            <person name="Gujja S."/>
            <person name="Hansen M."/>
            <person name="Howarth C."/>
            <person name="Imamovic A."/>
            <person name="Ireland A."/>
            <person name="Larimer J."/>
            <person name="McCowan C."/>
            <person name="Murphy C."/>
            <person name="Pearson M."/>
            <person name="Poon T.W."/>
            <person name="Priest M."/>
            <person name="Roberts A."/>
            <person name="Saif S."/>
            <person name="Shea T."/>
            <person name="Sisk P."/>
            <person name="Sykes S."/>
            <person name="Wortman J."/>
            <person name="Nusbaum C."/>
            <person name="Birren B."/>
        </authorList>
    </citation>
    <scope>NUCLEOTIDE SEQUENCE [LARGE SCALE GENOMIC DNA]</scope>
    <source>
        <strain evidence="1 2">ATCC 51939</strain>
    </source>
</reference>
<name>S3KG25_TREMA</name>
<dbReference type="HOGENOM" id="CLU_136839_0_0_12"/>
<dbReference type="Proteomes" id="UP000014541">
    <property type="component" value="Unassembled WGS sequence"/>
</dbReference>
<evidence type="ECO:0000313" key="2">
    <source>
        <dbReference type="Proteomes" id="UP000014541"/>
    </source>
</evidence>
<dbReference type="EMBL" id="ATFF01000006">
    <property type="protein sequence ID" value="EPF31177.1"/>
    <property type="molecule type" value="Genomic_DNA"/>
</dbReference>
<gene>
    <name evidence="1" type="ORF">HMPREF9194_01518</name>
</gene>
<dbReference type="RefSeq" id="WP_016525788.1">
    <property type="nucleotide sequence ID" value="NZ_KE332518.1"/>
</dbReference>
<protein>
    <submittedName>
        <fullName evidence="1">Uncharacterized protein</fullName>
    </submittedName>
</protein>
<dbReference type="PROSITE" id="PS51257">
    <property type="entry name" value="PROKAR_LIPOPROTEIN"/>
    <property type="match status" value="1"/>
</dbReference>
<dbReference type="PATRIC" id="fig|1125699.3.peg.1532"/>
<keyword evidence="2" id="KW-1185">Reference proteome</keyword>
<dbReference type="eggNOG" id="ENOG50301G5">
    <property type="taxonomic scope" value="Bacteria"/>
</dbReference>
<dbReference type="OrthoDB" id="361363at2"/>
<sequence length="180" mass="20394">MKIKIIKIKILLASVCICFFLSGCMMIPHASGNEKVLVTYASSGYLQYYLRPAKMICADKDDKAFVLIDFTYQKDGRAYVTDAYVNFTLNCKTDAFISAARFVLTDSAVAELQNLSMLRRSKKEGLLRVTTTLEKERIEEVLQALYDSKALLEITLDDGSVKRFTVTRDLIDRIDEAFSK</sequence>
<dbReference type="STRING" id="1125699.HMPREF9194_01518"/>